<dbReference type="CDD" id="cd06170">
    <property type="entry name" value="LuxR_C_like"/>
    <property type="match status" value="1"/>
</dbReference>
<dbReference type="SMART" id="SM00421">
    <property type="entry name" value="HTH_LUXR"/>
    <property type="match status" value="1"/>
</dbReference>
<dbReference type="RefSeq" id="WP_399655747.1">
    <property type="nucleotide sequence ID" value="NZ_JBITYG010000011.1"/>
</dbReference>
<feature type="domain" description="HTH luxR-type" evidence="4">
    <location>
        <begin position="856"/>
        <end position="922"/>
    </location>
</feature>
<keyword evidence="2" id="KW-0067">ATP-binding</keyword>
<keyword evidence="6" id="KW-1185">Reference proteome</keyword>
<keyword evidence="1" id="KW-0547">Nucleotide-binding</keyword>
<dbReference type="PRINTS" id="PR00038">
    <property type="entry name" value="HTHLUXR"/>
</dbReference>
<dbReference type="Pfam" id="PF00196">
    <property type="entry name" value="GerE"/>
    <property type="match status" value="1"/>
</dbReference>
<dbReference type="Proteomes" id="UP001614394">
    <property type="component" value="Unassembled WGS sequence"/>
</dbReference>
<dbReference type="InterPro" id="IPR000792">
    <property type="entry name" value="Tscrpt_reg_LuxR_C"/>
</dbReference>
<comment type="caution">
    <text evidence="5">The sequence shown here is derived from an EMBL/GenBank/DDBJ whole genome shotgun (WGS) entry which is preliminary data.</text>
</comment>
<dbReference type="PANTHER" id="PTHR16305:SF35">
    <property type="entry name" value="TRANSCRIPTIONAL ACTIVATOR DOMAIN"/>
    <property type="match status" value="1"/>
</dbReference>
<dbReference type="EMBL" id="JBITYG010000011">
    <property type="protein sequence ID" value="MFI9105009.1"/>
    <property type="molecule type" value="Genomic_DNA"/>
</dbReference>
<name>A0ABW8CEY3_9ACTN</name>
<evidence type="ECO:0000259" key="4">
    <source>
        <dbReference type="PROSITE" id="PS50043"/>
    </source>
</evidence>
<dbReference type="InterPro" id="IPR027417">
    <property type="entry name" value="P-loop_NTPase"/>
</dbReference>
<evidence type="ECO:0000256" key="1">
    <source>
        <dbReference type="ARBA" id="ARBA00022741"/>
    </source>
</evidence>
<protein>
    <submittedName>
        <fullName evidence="5">LuxR C-terminal-related transcriptional regulator</fullName>
    </submittedName>
</protein>
<accession>A0ABW8CEY3</accession>
<gene>
    <name evidence="5" type="ORF">ACIGXA_31335</name>
</gene>
<dbReference type="PROSITE" id="PS00622">
    <property type="entry name" value="HTH_LUXR_1"/>
    <property type="match status" value="1"/>
</dbReference>
<dbReference type="PROSITE" id="PS50043">
    <property type="entry name" value="HTH_LUXR_2"/>
    <property type="match status" value="1"/>
</dbReference>
<dbReference type="SUPFAM" id="SSF46894">
    <property type="entry name" value="C-terminal effector domain of the bipartite response regulators"/>
    <property type="match status" value="1"/>
</dbReference>
<evidence type="ECO:0000313" key="5">
    <source>
        <dbReference type="EMBL" id="MFI9105009.1"/>
    </source>
</evidence>
<dbReference type="Gene3D" id="1.10.10.10">
    <property type="entry name" value="Winged helix-like DNA-binding domain superfamily/Winged helix DNA-binding domain"/>
    <property type="match status" value="1"/>
</dbReference>
<reference evidence="5 6" key="1">
    <citation type="submission" date="2024-10" db="EMBL/GenBank/DDBJ databases">
        <title>The Natural Products Discovery Center: Release of the First 8490 Sequenced Strains for Exploring Actinobacteria Biosynthetic Diversity.</title>
        <authorList>
            <person name="Kalkreuter E."/>
            <person name="Kautsar S.A."/>
            <person name="Yang D."/>
            <person name="Bader C.D."/>
            <person name="Teijaro C.N."/>
            <person name="Fluegel L."/>
            <person name="Davis C.M."/>
            <person name="Simpson J.R."/>
            <person name="Lauterbach L."/>
            <person name="Steele A.D."/>
            <person name="Gui C."/>
            <person name="Meng S."/>
            <person name="Li G."/>
            <person name="Viehrig K."/>
            <person name="Ye F."/>
            <person name="Su P."/>
            <person name="Kiefer A.F."/>
            <person name="Nichols A."/>
            <person name="Cepeda A.J."/>
            <person name="Yan W."/>
            <person name="Fan B."/>
            <person name="Jiang Y."/>
            <person name="Adhikari A."/>
            <person name="Zheng C.-J."/>
            <person name="Schuster L."/>
            <person name="Cowan T.M."/>
            <person name="Smanski M.J."/>
            <person name="Chevrette M.G."/>
            <person name="De Carvalho L.P.S."/>
            <person name="Shen B."/>
        </authorList>
    </citation>
    <scope>NUCLEOTIDE SEQUENCE [LARGE SCALE GENOMIC DNA]</scope>
    <source>
        <strain evidence="5 6">NPDC053399</strain>
    </source>
</reference>
<organism evidence="5 6">
    <name type="scientific">Streptomyces fildesensis</name>
    <dbReference type="NCBI Taxonomy" id="375757"/>
    <lineage>
        <taxon>Bacteria</taxon>
        <taxon>Bacillati</taxon>
        <taxon>Actinomycetota</taxon>
        <taxon>Actinomycetes</taxon>
        <taxon>Kitasatosporales</taxon>
        <taxon>Streptomycetaceae</taxon>
        <taxon>Streptomyces</taxon>
    </lineage>
</organism>
<evidence type="ECO:0000256" key="3">
    <source>
        <dbReference type="SAM" id="MobiDB-lite"/>
    </source>
</evidence>
<dbReference type="InterPro" id="IPR016032">
    <property type="entry name" value="Sig_transdc_resp-reg_C-effctor"/>
</dbReference>
<evidence type="ECO:0000256" key="2">
    <source>
        <dbReference type="ARBA" id="ARBA00022840"/>
    </source>
</evidence>
<dbReference type="SUPFAM" id="SSF52540">
    <property type="entry name" value="P-loop containing nucleoside triphosphate hydrolases"/>
    <property type="match status" value="1"/>
</dbReference>
<dbReference type="PANTHER" id="PTHR16305">
    <property type="entry name" value="TESTICULAR SOLUBLE ADENYLYL CYCLASE"/>
    <property type="match status" value="1"/>
</dbReference>
<dbReference type="InterPro" id="IPR036388">
    <property type="entry name" value="WH-like_DNA-bd_sf"/>
</dbReference>
<feature type="region of interest" description="Disordered" evidence="3">
    <location>
        <begin position="277"/>
        <end position="303"/>
    </location>
</feature>
<evidence type="ECO:0000313" key="6">
    <source>
        <dbReference type="Proteomes" id="UP001614394"/>
    </source>
</evidence>
<proteinExistence type="predicted"/>
<sequence>MATVGERLGLRERDGQLAVAARLAERAEAGAGALLVVRGGTGSGRTALLDAAAELARRQGLDVRRTRCAEHDRDAGSVPAVVQRLLDGVPEAASLDELSPGGIPLALAVDDVHLADPASRGWFGRLVPRLDRLPVLLILTERHQYDMTPAPRGIAWGLAPSLVHTVRLPPLSGPSVDAIARERLGGDPPPGLAEATAGNPLLLHALLQDLAELHPGGPPERTPSSVAELHPGAYADAVAWLLAAAGPQTADAGCALALVQDEHDPLGLLAEWQRGERRRTGRKGFTVPGHVGGGPARGEPETADPARLAGWAAALRHHGFLAAGRGEAGGPARFAHPLLRDAVLHTLPRERRDAAHRTAARLLHERGDRAGAVAGHLLPVPPVGEAWAADVLLAAAQETRSAPDGVPQAVAHLRRALDEPLTTERRGSVLTELGCLEVRIDRAAGVRRLAEALRVQQDGHGRVRVASALGTALAAHGEVPAAIAVLRELADGFAGRPDLLSAVQAATALIASHDGESWRQMISELLRLRHLGDPDPMAEMMLTEYESAAGLVSAEQAWEQVRPLLTHGSVDPLLEPYVLGSVATIAQWADLLDEAERYAARIPLGEPVLHPGHECLVSVRAEAAVMRGDFARLVDDQDPAANIHVGAQTMIALTELDRLDEAAGLAGKLAGPGPDNSWQWCEFLYARGLLRAARGDDVGALEDLTDCGRRQVARGVVSPVVTAWRSAATDSLVRTGRAGEAVPLAAEELRLARIWGTARTEGRALRALGSATGGRRGIELLEEAVTRLREEPAAEPELIAAQLGLGRSLTAAGCSGQARDVLREAAARAERLGAVRLARLARQALRDGGARPRRIPHTGTGALTGSERRIAELAAAGHGNGEIAELLHLARRTVETHLTSTYRKLGIRQRAELAAALAAAPGIPAGR</sequence>